<organism evidence="3 4">
    <name type="scientific">Xylaria hypoxylon</name>
    <dbReference type="NCBI Taxonomy" id="37992"/>
    <lineage>
        <taxon>Eukaryota</taxon>
        <taxon>Fungi</taxon>
        <taxon>Dikarya</taxon>
        <taxon>Ascomycota</taxon>
        <taxon>Pezizomycotina</taxon>
        <taxon>Sordariomycetes</taxon>
        <taxon>Xylariomycetidae</taxon>
        <taxon>Xylariales</taxon>
        <taxon>Xylariaceae</taxon>
        <taxon>Xylaria</taxon>
    </lineage>
</organism>
<feature type="region of interest" description="Disordered" evidence="1">
    <location>
        <begin position="147"/>
        <end position="166"/>
    </location>
</feature>
<keyword evidence="4" id="KW-1185">Reference proteome</keyword>
<evidence type="ECO:0000313" key="3">
    <source>
        <dbReference type="EMBL" id="TGJ88208.1"/>
    </source>
</evidence>
<sequence>MRFTPFIVAGVFAVAASAQTTTAAASTSVSIDPAQSTAVSEIQACLAECDPTDTKCRANCISVPSPDNASVNATTACVAACPQGSGTAADNLAYADCVQKCIGEFYYTTSGTPNLATSNAANGDNSASVTNVPTTIVTDGSTIVTSVPRTATQASDSPSTTSSSEGAAAVYGPVGTGLTLFGLLAGFIAL</sequence>
<evidence type="ECO:0000313" key="4">
    <source>
        <dbReference type="Proteomes" id="UP000297716"/>
    </source>
</evidence>
<keyword evidence="2" id="KW-0732">Signal</keyword>
<comment type="caution">
    <text evidence="3">The sequence shown here is derived from an EMBL/GenBank/DDBJ whole genome shotgun (WGS) entry which is preliminary data.</text>
</comment>
<reference evidence="3 4" key="1">
    <citation type="submission" date="2019-03" db="EMBL/GenBank/DDBJ databases">
        <title>Draft genome sequence of Xylaria hypoxylon DSM 108379, a ubiquitous saprotrophic-parasitic fungi on hardwood.</title>
        <authorList>
            <person name="Buettner E."/>
            <person name="Leonhardt S."/>
            <person name="Gebauer A.M."/>
            <person name="Liers C."/>
            <person name="Hofrichter M."/>
            <person name="Kellner H."/>
        </authorList>
    </citation>
    <scope>NUCLEOTIDE SEQUENCE [LARGE SCALE GENOMIC DNA]</scope>
    <source>
        <strain evidence="3 4">DSM 108379</strain>
    </source>
</reference>
<dbReference type="Proteomes" id="UP000297716">
    <property type="component" value="Unassembled WGS sequence"/>
</dbReference>
<name>A0A4Z0Z7I4_9PEZI</name>
<evidence type="ECO:0000256" key="1">
    <source>
        <dbReference type="SAM" id="MobiDB-lite"/>
    </source>
</evidence>
<proteinExistence type="predicted"/>
<protein>
    <recommendedName>
        <fullName evidence="5">Extracellular membrane protein CFEM domain-containing protein</fullName>
    </recommendedName>
</protein>
<dbReference type="STRING" id="37992.A0A4Z0Z7I4"/>
<dbReference type="OrthoDB" id="5597238at2759"/>
<dbReference type="AlphaFoldDB" id="A0A4Z0Z7I4"/>
<accession>A0A4Z0Z7I4</accession>
<dbReference type="EMBL" id="SKBN01000005">
    <property type="protein sequence ID" value="TGJ88208.1"/>
    <property type="molecule type" value="Genomic_DNA"/>
</dbReference>
<feature type="signal peptide" evidence="2">
    <location>
        <begin position="1"/>
        <end position="18"/>
    </location>
</feature>
<feature type="chain" id="PRO_5021342374" description="Extracellular membrane protein CFEM domain-containing protein" evidence="2">
    <location>
        <begin position="19"/>
        <end position="190"/>
    </location>
</feature>
<feature type="compositionally biased region" description="Low complexity" evidence="1">
    <location>
        <begin position="150"/>
        <end position="166"/>
    </location>
</feature>
<evidence type="ECO:0008006" key="5">
    <source>
        <dbReference type="Google" id="ProtNLM"/>
    </source>
</evidence>
<gene>
    <name evidence="3" type="ORF">E0Z10_g518</name>
</gene>
<evidence type="ECO:0000256" key="2">
    <source>
        <dbReference type="SAM" id="SignalP"/>
    </source>
</evidence>